<proteinExistence type="inferred from homology"/>
<evidence type="ECO:0000256" key="2">
    <source>
        <dbReference type="ARBA" id="ARBA00022618"/>
    </source>
</evidence>
<evidence type="ECO:0000256" key="3">
    <source>
        <dbReference type="ARBA" id="ARBA00022829"/>
    </source>
</evidence>
<gene>
    <name evidence="5 6" type="primary">scpB</name>
    <name evidence="6" type="ORF">JCM31185_03740</name>
</gene>
<dbReference type="HAMAP" id="MF_01804">
    <property type="entry name" value="ScpB"/>
    <property type="match status" value="1"/>
</dbReference>
<name>A0ABQ5JM96_9LACO</name>
<dbReference type="Gene3D" id="1.10.10.10">
    <property type="entry name" value="Winged helix-like DNA-binding domain superfamily/Winged helix DNA-binding domain"/>
    <property type="match status" value="2"/>
</dbReference>
<dbReference type="InterPro" id="IPR036388">
    <property type="entry name" value="WH-like_DNA-bd_sf"/>
</dbReference>
<comment type="similarity">
    <text evidence="5">Belongs to the ScpB family.</text>
</comment>
<dbReference type="PANTHER" id="PTHR34298:SF2">
    <property type="entry name" value="SEGREGATION AND CONDENSATION PROTEIN B"/>
    <property type="match status" value="1"/>
</dbReference>
<dbReference type="RefSeq" id="WP_407882349.1">
    <property type="nucleotide sequence ID" value="NZ_BQXO01000001.1"/>
</dbReference>
<comment type="function">
    <text evidence="5">Participates in chromosomal partition during cell division. May act via the formation of a condensin-like complex containing Smc and ScpA that pull DNA away from mid-cell into both cell halves.</text>
</comment>
<comment type="subcellular location">
    <subcellularLocation>
        <location evidence="5">Cytoplasm</location>
    </subcellularLocation>
    <text evidence="5">Associated with two foci at the outer edges of the nucleoid region in young cells, and at four foci within both cell halves in older cells.</text>
</comment>
<organism evidence="6 7">
    <name type="scientific">Furfurilactobacillus curtus</name>
    <dbReference type="NCBI Taxonomy" id="1746200"/>
    <lineage>
        <taxon>Bacteria</taxon>
        <taxon>Bacillati</taxon>
        <taxon>Bacillota</taxon>
        <taxon>Bacilli</taxon>
        <taxon>Lactobacillales</taxon>
        <taxon>Lactobacillaceae</taxon>
        <taxon>Furfurilactobacillus</taxon>
    </lineage>
</organism>
<keyword evidence="4 5" id="KW-0131">Cell cycle</keyword>
<evidence type="ECO:0000313" key="6">
    <source>
        <dbReference type="EMBL" id="GKT05085.1"/>
    </source>
</evidence>
<reference evidence="6 7" key="1">
    <citation type="submission" date="2022-03" db="EMBL/GenBank/DDBJ databases">
        <title>Draft genome sequence of Furfurilactobacillus curtus JCM 31185.</title>
        <authorList>
            <person name="Suzuki S."/>
            <person name="Endo A."/>
            <person name="Kajikawa A."/>
        </authorList>
    </citation>
    <scope>NUCLEOTIDE SEQUENCE [LARGE SCALE GENOMIC DNA]</scope>
    <source>
        <strain evidence="6 7">JCM 31185</strain>
    </source>
</reference>
<keyword evidence="2 5" id="KW-0132">Cell division</keyword>
<keyword evidence="1 5" id="KW-0963">Cytoplasm</keyword>
<dbReference type="EMBL" id="BQXO01000001">
    <property type="protein sequence ID" value="GKT05085.1"/>
    <property type="molecule type" value="Genomic_DNA"/>
</dbReference>
<keyword evidence="7" id="KW-1185">Reference proteome</keyword>
<comment type="subunit">
    <text evidence="5">Homodimer. Homodimerization may be required to stabilize the binding of ScpA to the Smc head domains. Component of a cohesin-like complex composed of ScpA, ScpB and the Smc homodimer, in which ScpA and ScpB bind to the head domain of Smc. The presence of the three proteins is required for the association of the complex with DNA.</text>
</comment>
<dbReference type="SUPFAM" id="SSF46785">
    <property type="entry name" value="Winged helix' DNA-binding domain"/>
    <property type="match status" value="2"/>
</dbReference>
<dbReference type="Pfam" id="PF04079">
    <property type="entry name" value="SMC_ScpB"/>
    <property type="match status" value="1"/>
</dbReference>
<evidence type="ECO:0000256" key="5">
    <source>
        <dbReference type="HAMAP-Rule" id="MF_01804"/>
    </source>
</evidence>
<dbReference type="NCBIfam" id="TIGR00281">
    <property type="entry name" value="SMC-Scp complex subunit ScpB"/>
    <property type="match status" value="1"/>
</dbReference>
<dbReference type="PANTHER" id="PTHR34298">
    <property type="entry name" value="SEGREGATION AND CONDENSATION PROTEIN B"/>
    <property type="match status" value="1"/>
</dbReference>
<accession>A0ABQ5JM96</accession>
<protein>
    <recommendedName>
        <fullName evidence="5">Segregation and condensation protein B</fullName>
    </recommendedName>
</protein>
<comment type="caution">
    <text evidence="6">The sequence shown here is derived from an EMBL/GenBank/DDBJ whole genome shotgun (WGS) entry which is preliminary data.</text>
</comment>
<sequence length="219" mass="24063">MTNIEQIEGLLFVAGDEGISLAELAHATGFMRPAINHLLDEIKQRHQTNADDPLCLLANDGIFRLATKVELAPVIKRYFEAPLATSLSQASLEVLAITAYQQPVTRIDIDEIRGVSSTATLQKLMLRNLIETHGRKDEPGRPILYQTTNYFLDYFGLTSLAQLPPLPQVADASMDQPLNSDLFLTAFNQQLTGQGTLNQGSATSLDATTLDRSTTDTEF</sequence>
<dbReference type="InterPro" id="IPR036390">
    <property type="entry name" value="WH_DNA-bd_sf"/>
</dbReference>
<evidence type="ECO:0000256" key="4">
    <source>
        <dbReference type="ARBA" id="ARBA00023306"/>
    </source>
</evidence>
<evidence type="ECO:0000256" key="1">
    <source>
        <dbReference type="ARBA" id="ARBA00022490"/>
    </source>
</evidence>
<dbReference type="Proteomes" id="UP001628078">
    <property type="component" value="Unassembled WGS sequence"/>
</dbReference>
<keyword evidence="3 5" id="KW-0159">Chromosome partition</keyword>
<evidence type="ECO:0000313" key="7">
    <source>
        <dbReference type="Proteomes" id="UP001628078"/>
    </source>
</evidence>
<dbReference type="InterPro" id="IPR005234">
    <property type="entry name" value="ScpB_csome_segregation"/>
</dbReference>